<dbReference type="CDD" id="cd02037">
    <property type="entry name" value="Mrp_NBP35"/>
    <property type="match status" value="1"/>
</dbReference>
<protein>
    <recommendedName>
        <fullName evidence="7">Iron-sulfur cluster carrier protein</fullName>
    </recommendedName>
</protein>
<evidence type="ECO:0000256" key="3">
    <source>
        <dbReference type="ARBA" id="ARBA00022840"/>
    </source>
</evidence>
<dbReference type="SUPFAM" id="SSF52540">
    <property type="entry name" value="P-loop containing nucleoside triphosphate hydrolases"/>
    <property type="match status" value="1"/>
</dbReference>
<dbReference type="AlphaFoldDB" id="A0A432VY28"/>
<dbReference type="PROSITE" id="PS01215">
    <property type="entry name" value="MRP"/>
    <property type="match status" value="1"/>
</dbReference>
<keyword evidence="7" id="KW-0378">Hydrolase</keyword>
<sequence length="345" mass="37087">MSTAVLAACQALRSDVFVEGFAPEWLQIDGTQIQLQLPFAAKQAAEELIQQFKQEAPQFAHYDWTITVRVEALPAKAATVPAGSSAPQVKNVITIASGKGGVGKSAVTLSLALALKAEGARVGILDGDIYGPSLPTMFGNLTEKLTFTPNRKMLPVNCWGIEGNSLGYLVDTEAAAIWRGPMASRALEQLLFDTQWSNLDYLLVDLPPGTGDIQLTLAQKFPLTAAVVVTTPQNIALADAQKGIAMFQKVDVPVVGLVENMSYFRCGQCGHQEAIFGTQGGDDLARKYQVPVIGHWPLATALRESLDEGKPLQVSTPEHELNAVFAKSAQQLAANLWYLLTPQAE</sequence>
<dbReference type="InterPro" id="IPR033756">
    <property type="entry name" value="YlxH/NBP35"/>
</dbReference>
<evidence type="ECO:0000256" key="1">
    <source>
        <dbReference type="ARBA" id="ARBA00022723"/>
    </source>
</evidence>
<dbReference type="Pfam" id="PF10609">
    <property type="entry name" value="ParA"/>
    <property type="match status" value="1"/>
</dbReference>
<dbReference type="PANTHER" id="PTHR42961:SF2">
    <property type="entry name" value="IRON-SULFUR PROTEIN NUBPL"/>
    <property type="match status" value="1"/>
</dbReference>
<dbReference type="PANTHER" id="PTHR42961">
    <property type="entry name" value="IRON-SULFUR PROTEIN NUBPL"/>
    <property type="match status" value="1"/>
</dbReference>
<dbReference type="InterPro" id="IPR027417">
    <property type="entry name" value="P-loop_NTPase"/>
</dbReference>
<comment type="function">
    <text evidence="7">Binds and transfers iron-sulfur (Fe-S) clusters to target apoproteins. Can hydrolyze ATP.</text>
</comment>
<evidence type="ECO:0000313" key="8">
    <source>
        <dbReference type="EMBL" id="RUO21592.1"/>
    </source>
</evidence>
<dbReference type="InterPro" id="IPR019591">
    <property type="entry name" value="Mrp/NBP35_ATP-bd"/>
</dbReference>
<gene>
    <name evidence="8" type="ORF">CWE06_01685</name>
</gene>
<dbReference type="GO" id="GO:0016226">
    <property type="term" value="P:iron-sulfur cluster assembly"/>
    <property type="evidence" value="ECO:0007669"/>
    <property type="project" value="InterPro"/>
</dbReference>
<feature type="binding site" evidence="7">
    <location>
        <begin position="98"/>
        <end position="105"/>
    </location>
    <ligand>
        <name>ATP</name>
        <dbReference type="ChEBI" id="CHEBI:30616"/>
    </ligand>
</feature>
<keyword evidence="2 7" id="KW-0547">Nucleotide-binding</keyword>
<dbReference type="NCBIfam" id="NF008669">
    <property type="entry name" value="PRK11670.1"/>
    <property type="match status" value="1"/>
</dbReference>
<keyword evidence="9" id="KW-1185">Reference proteome</keyword>
<dbReference type="InterPro" id="IPR044304">
    <property type="entry name" value="NUBPL-like"/>
</dbReference>
<dbReference type="Proteomes" id="UP000288212">
    <property type="component" value="Unassembled WGS sequence"/>
</dbReference>
<dbReference type="GO" id="GO:0005829">
    <property type="term" value="C:cytosol"/>
    <property type="evidence" value="ECO:0007669"/>
    <property type="project" value="TreeGrafter"/>
</dbReference>
<keyword evidence="3 7" id="KW-0067">ATP-binding</keyword>
<comment type="subunit">
    <text evidence="7">Homodimer.</text>
</comment>
<comment type="similarity">
    <text evidence="6 7">Belongs to the Mrp/NBP35 ATP-binding proteins family.</text>
</comment>
<dbReference type="GO" id="GO:0005524">
    <property type="term" value="F:ATP binding"/>
    <property type="evidence" value="ECO:0007669"/>
    <property type="project" value="UniProtKB-UniRule"/>
</dbReference>
<evidence type="ECO:0000256" key="5">
    <source>
        <dbReference type="ARBA" id="ARBA00023014"/>
    </source>
</evidence>
<dbReference type="OrthoDB" id="9809679at2"/>
<dbReference type="GO" id="GO:0051539">
    <property type="term" value="F:4 iron, 4 sulfur cluster binding"/>
    <property type="evidence" value="ECO:0007669"/>
    <property type="project" value="TreeGrafter"/>
</dbReference>
<evidence type="ECO:0000256" key="6">
    <source>
        <dbReference type="ARBA" id="ARBA00024036"/>
    </source>
</evidence>
<accession>A0A432VY28</accession>
<dbReference type="EMBL" id="PIPI01000001">
    <property type="protein sequence ID" value="RUO21592.1"/>
    <property type="molecule type" value="Genomic_DNA"/>
</dbReference>
<evidence type="ECO:0000256" key="4">
    <source>
        <dbReference type="ARBA" id="ARBA00023004"/>
    </source>
</evidence>
<reference evidence="8 9" key="1">
    <citation type="journal article" date="2011" name="Front. Microbiol.">
        <title>Genomic signatures of strain selection and enhancement in Bacillus atrophaeus var. globigii, a historical biowarfare simulant.</title>
        <authorList>
            <person name="Gibbons H.S."/>
            <person name="Broomall S.M."/>
            <person name="McNew L.A."/>
            <person name="Daligault H."/>
            <person name="Chapman C."/>
            <person name="Bruce D."/>
            <person name="Karavis M."/>
            <person name="Krepps M."/>
            <person name="McGregor P.A."/>
            <person name="Hong C."/>
            <person name="Park K.H."/>
            <person name="Akmal A."/>
            <person name="Feldman A."/>
            <person name="Lin J.S."/>
            <person name="Chang W.E."/>
            <person name="Higgs B.W."/>
            <person name="Demirev P."/>
            <person name="Lindquist J."/>
            <person name="Liem A."/>
            <person name="Fochler E."/>
            <person name="Read T.D."/>
            <person name="Tapia R."/>
            <person name="Johnson S."/>
            <person name="Bishop-Lilly K.A."/>
            <person name="Detter C."/>
            <person name="Han C."/>
            <person name="Sozhamannan S."/>
            <person name="Rosenzweig C.N."/>
            <person name="Skowronski E.W."/>
        </authorList>
    </citation>
    <scope>NUCLEOTIDE SEQUENCE [LARGE SCALE GENOMIC DNA]</scope>
    <source>
        <strain evidence="8 9">AK5</strain>
    </source>
</reference>
<comment type="caution">
    <text evidence="8">The sequence shown here is derived from an EMBL/GenBank/DDBJ whole genome shotgun (WGS) entry which is preliminary data.</text>
</comment>
<name>A0A432VY28_9GAMM</name>
<dbReference type="GO" id="GO:0046872">
    <property type="term" value="F:metal ion binding"/>
    <property type="evidence" value="ECO:0007669"/>
    <property type="project" value="UniProtKB-KW"/>
</dbReference>
<keyword evidence="1 7" id="KW-0479">Metal-binding</keyword>
<keyword evidence="5 7" id="KW-0411">Iron-sulfur</keyword>
<organism evidence="8 9">
    <name type="scientific">Aliidiomarina haloalkalitolerans</name>
    <dbReference type="NCBI Taxonomy" id="859059"/>
    <lineage>
        <taxon>Bacteria</taxon>
        <taxon>Pseudomonadati</taxon>
        <taxon>Pseudomonadota</taxon>
        <taxon>Gammaproteobacteria</taxon>
        <taxon>Alteromonadales</taxon>
        <taxon>Idiomarinaceae</taxon>
        <taxon>Aliidiomarina</taxon>
    </lineage>
</organism>
<evidence type="ECO:0000256" key="2">
    <source>
        <dbReference type="ARBA" id="ARBA00022741"/>
    </source>
</evidence>
<proteinExistence type="inferred from homology"/>
<dbReference type="GO" id="GO:0140663">
    <property type="term" value="F:ATP-dependent FeS chaperone activity"/>
    <property type="evidence" value="ECO:0007669"/>
    <property type="project" value="InterPro"/>
</dbReference>
<dbReference type="FunFam" id="3.40.50.300:FF:000418">
    <property type="entry name" value="Iron-sulfur cluster carrier protein"/>
    <property type="match status" value="1"/>
</dbReference>
<dbReference type="InterPro" id="IPR000808">
    <property type="entry name" value="Mrp-like_CS"/>
</dbReference>
<dbReference type="HAMAP" id="MF_02040">
    <property type="entry name" value="Mrp_NBP35"/>
    <property type="match status" value="1"/>
</dbReference>
<dbReference type="GO" id="GO:0016887">
    <property type="term" value="F:ATP hydrolysis activity"/>
    <property type="evidence" value="ECO:0007669"/>
    <property type="project" value="UniProtKB-UniRule"/>
</dbReference>
<dbReference type="Gene3D" id="3.40.50.300">
    <property type="entry name" value="P-loop containing nucleotide triphosphate hydrolases"/>
    <property type="match status" value="1"/>
</dbReference>
<evidence type="ECO:0000256" key="7">
    <source>
        <dbReference type="HAMAP-Rule" id="MF_02040"/>
    </source>
</evidence>
<dbReference type="RefSeq" id="WP_126790574.1">
    <property type="nucleotide sequence ID" value="NZ_PIPI01000001.1"/>
</dbReference>
<evidence type="ECO:0000313" key="9">
    <source>
        <dbReference type="Proteomes" id="UP000288212"/>
    </source>
</evidence>
<keyword evidence="4 7" id="KW-0408">Iron</keyword>